<dbReference type="GO" id="GO:0003964">
    <property type="term" value="F:RNA-directed DNA polymerase activity"/>
    <property type="evidence" value="ECO:0007669"/>
    <property type="project" value="UniProtKB-KW"/>
</dbReference>
<dbReference type="Gene3D" id="3.30.420.10">
    <property type="entry name" value="Ribonuclease H-like superfamily/Ribonuclease H"/>
    <property type="match status" value="1"/>
</dbReference>
<protein>
    <recommendedName>
        <fullName evidence="7">RNase H type-1 domain-containing protein</fullName>
    </recommendedName>
</protein>
<sequence length="311" mass="35056">MQGVDPEISLHKKRRGNLSNDGQRYLLGSDRKKNGSLCRCLQRIKRLPKVPKDIDPEGKEELQLYIAVTNGAVSSVLVREEARVQKPIYYLSHVLHGPEENYPQIDKLVMDLVISALKLKAYFKAHPIVVVTEQPIKRILSNPAQTGRLTKWAIELSEFEITFIPKTGVKAQVLANFIIECTTRDPQKGREYIPDLPERPQWTLYVDGASNPEGSGAGILIQGPEGLQFEYALRFSFKTTNNEAEYEAMVTGLLLAQSLSITRMVVRGDSKPVIEQIRGDCGVQSKILQKYYAKANSLTTKFDYLVFQHIP</sequence>
<dbReference type="InterPro" id="IPR012337">
    <property type="entry name" value="RNaseH-like_sf"/>
</dbReference>
<evidence type="ECO:0000256" key="3">
    <source>
        <dbReference type="ARBA" id="ARBA00022722"/>
    </source>
</evidence>
<dbReference type="InterPro" id="IPR036397">
    <property type="entry name" value="RNaseH_sf"/>
</dbReference>
<dbReference type="PANTHER" id="PTHR48475">
    <property type="entry name" value="RIBONUCLEASE H"/>
    <property type="match status" value="1"/>
</dbReference>
<dbReference type="PROSITE" id="PS50879">
    <property type="entry name" value="RNASE_H_1"/>
    <property type="match status" value="1"/>
</dbReference>
<accession>A0AAV3PNS0</accession>
<keyword evidence="6" id="KW-0695">RNA-directed DNA polymerase</keyword>
<dbReference type="InterPro" id="IPR002156">
    <property type="entry name" value="RNaseH_domain"/>
</dbReference>
<keyword evidence="5" id="KW-0378">Hydrolase</keyword>
<dbReference type="GO" id="GO:0003676">
    <property type="term" value="F:nucleic acid binding"/>
    <property type="evidence" value="ECO:0007669"/>
    <property type="project" value="InterPro"/>
</dbReference>
<reference evidence="8 9" key="1">
    <citation type="submission" date="2024-01" db="EMBL/GenBank/DDBJ databases">
        <title>The complete chloroplast genome sequence of Lithospermum erythrorhizon: insights into the phylogenetic relationship among Boraginaceae species and the maternal lineages of purple gromwells.</title>
        <authorList>
            <person name="Okada T."/>
            <person name="Watanabe K."/>
        </authorList>
    </citation>
    <scope>NUCLEOTIDE SEQUENCE [LARGE SCALE GENOMIC DNA]</scope>
</reference>
<evidence type="ECO:0000256" key="4">
    <source>
        <dbReference type="ARBA" id="ARBA00022759"/>
    </source>
</evidence>
<comment type="caution">
    <text evidence="8">The sequence shown here is derived from an EMBL/GenBank/DDBJ whole genome shotgun (WGS) entry which is preliminary data.</text>
</comment>
<dbReference type="Pfam" id="PF17917">
    <property type="entry name" value="RT_RNaseH"/>
    <property type="match status" value="1"/>
</dbReference>
<proteinExistence type="predicted"/>
<keyword evidence="3" id="KW-0540">Nuclease</keyword>
<keyword evidence="4" id="KW-0255">Endonuclease</keyword>
<dbReference type="CDD" id="cd09279">
    <property type="entry name" value="RNase_HI_like"/>
    <property type="match status" value="1"/>
</dbReference>
<evidence type="ECO:0000313" key="8">
    <source>
        <dbReference type="EMBL" id="GAA0152666.1"/>
    </source>
</evidence>
<dbReference type="SUPFAM" id="SSF53098">
    <property type="entry name" value="Ribonuclease H-like"/>
    <property type="match status" value="1"/>
</dbReference>
<dbReference type="InterPro" id="IPR041373">
    <property type="entry name" value="RT_RNaseH"/>
</dbReference>
<dbReference type="AlphaFoldDB" id="A0AAV3PNS0"/>
<evidence type="ECO:0000256" key="2">
    <source>
        <dbReference type="ARBA" id="ARBA00022695"/>
    </source>
</evidence>
<evidence type="ECO:0000256" key="6">
    <source>
        <dbReference type="ARBA" id="ARBA00022918"/>
    </source>
</evidence>
<dbReference type="GO" id="GO:0004523">
    <property type="term" value="F:RNA-DNA hybrid ribonuclease activity"/>
    <property type="evidence" value="ECO:0007669"/>
    <property type="project" value="InterPro"/>
</dbReference>
<gene>
    <name evidence="8" type="ORF">LIER_11087</name>
</gene>
<name>A0AAV3PNS0_LITER</name>
<dbReference type="InterPro" id="IPR043502">
    <property type="entry name" value="DNA/RNA_pol_sf"/>
</dbReference>
<organism evidence="8 9">
    <name type="scientific">Lithospermum erythrorhizon</name>
    <name type="common">Purple gromwell</name>
    <name type="synonym">Lithospermum officinale var. erythrorhizon</name>
    <dbReference type="NCBI Taxonomy" id="34254"/>
    <lineage>
        <taxon>Eukaryota</taxon>
        <taxon>Viridiplantae</taxon>
        <taxon>Streptophyta</taxon>
        <taxon>Embryophyta</taxon>
        <taxon>Tracheophyta</taxon>
        <taxon>Spermatophyta</taxon>
        <taxon>Magnoliopsida</taxon>
        <taxon>eudicotyledons</taxon>
        <taxon>Gunneridae</taxon>
        <taxon>Pentapetalae</taxon>
        <taxon>asterids</taxon>
        <taxon>lamiids</taxon>
        <taxon>Boraginales</taxon>
        <taxon>Boraginaceae</taxon>
        <taxon>Boraginoideae</taxon>
        <taxon>Lithospermeae</taxon>
        <taxon>Lithospermum</taxon>
    </lineage>
</organism>
<evidence type="ECO:0000256" key="5">
    <source>
        <dbReference type="ARBA" id="ARBA00022801"/>
    </source>
</evidence>
<keyword evidence="1" id="KW-0808">Transferase</keyword>
<evidence type="ECO:0000313" key="9">
    <source>
        <dbReference type="Proteomes" id="UP001454036"/>
    </source>
</evidence>
<dbReference type="PANTHER" id="PTHR48475:SF2">
    <property type="entry name" value="RIBONUCLEASE H"/>
    <property type="match status" value="1"/>
</dbReference>
<keyword evidence="9" id="KW-1185">Reference proteome</keyword>
<keyword evidence="2" id="KW-0548">Nucleotidyltransferase</keyword>
<dbReference type="Pfam" id="PF13456">
    <property type="entry name" value="RVT_3"/>
    <property type="match status" value="1"/>
</dbReference>
<dbReference type="SUPFAM" id="SSF56672">
    <property type="entry name" value="DNA/RNA polymerases"/>
    <property type="match status" value="1"/>
</dbReference>
<dbReference type="EMBL" id="BAABME010002023">
    <property type="protein sequence ID" value="GAA0152666.1"/>
    <property type="molecule type" value="Genomic_DNA"/>
</dbReference>
<evidence type="ECO:0000259" key="7">
    <source>
        <dbReference type="PROSITE" id="PS50879"/>
    </source>
</evidence>
<feature type="domain" description="RNase H type-1" evidence="7">
    <location>
        <begin position="198"/>
        <end position="311"/>
    </location>
</feature>
<dbReference type="Proteomes" id="UP001454036">
    <property type="component" value="Unassembled WGS sequence"/>
</dbReference>
<evidence type="ECO:0000256" key="1">
    <source>
        <dbReference type="ARBA" id="ARBA00022679"/>
    </source>
</evidence>